<dbReference type="Gene3D" id="3.90.75.20">
    <property type="match status" value="1"/>
</dbReference>
<dbReference type="EMBL" id="FUYP01000011">
    <property type="protein sequence ID" value="SKB62462.1"/>
    <property type="molecule type" value="Genomic_DNA"/>
</dbReference>
<reference evidence="6" key="1">
    <citation type="submission" date="2017-02" db="EMBL/GenBank/DDBJ databases">
        <authorList>
            <person name="Varghese N."/>
            <person name="Submissions S."/>
        </authorList>
    </citation>
    <scope>NUCLEOTIDE SEQUENCE [LARGE SCALE GENOMIC DNA]</scope>
    <source>
        <strain evidence="6">R11H</strain>
    </source>
</reference>
<name>A0A1T5CSK7_9SPHN</name>
<dbReference type="InterPro" id="IPR016177">
    <property type="entry name" value="DNA-bd_dom_sf"/>
</dbReference>
<feature type="domain" description="AP2/ERF" evidence="4">
    <location>
        <begin position="121"/>
        <end position="164"/>
    </location>
</feature>
<dbReference type="InterPro" id="IPR003615">
    <property type="entry name" value="HNH_nuc"/>
</dbReference>
<dbReference type="RefSeq" id="WP_079638686.1">
    <property type="nucleotide sequence ID" value="NZ_FUYP01000011.1"/>
</dbReference>
<evidence type="ECO:0000256" key="2">
    <source>
        <dbReference type="ARBA" id="ARBA00023125"/>
    </source>
</evidence>
<keyword evidence="6" id="KW-1185">Reference proteome</keyword>
<gene>
    <name evidence="5" type="ORF">SAMN06295937_101181</name>
</gene>
<dbReference type="Gene3D" id="3.30.730.10">
    <property type="entry name" value="AP2/ERF domain"/>
    <property type="match status" value="1"/>
</dbReference>
<accession>A0A1T5CSK7</accession>
<evidence type="ECO:0000259" key="4">
    <source>
        <dbReference type="PROSITE" id="PS51032"/>
    </source>
</evidence>
<evidence type="ECO:0000313" key="6">
    <source>
        <dbReference type="Proteomes" id="UP000190044"/>
    </source>
</evidence>
<evidence type="ECO:0000256" key="3">
    <source>
        <dbReference type="ARBA" id="ARBA00023163"/>
    </source>
</evidence>
<dbReference type="PROSITE" id="PS51032">
    <property type="entry name" value="AP2_ERF"/>
    <property type="match status" value="1"/>
</dbReference>
<dbReference type="Proteomes" id="UP000190044">
    <property type="component" value="Unassembled WGS sequence"/>
</dbReference>
<protein>
    <submittedName>
        <fullName evidence="5">AP2 domain-containing protein</fullName>
    </submittedName>
</protein>
<keyword evidence="2" id="KW-0238">DNA-binding</keyword>
<dbReference type="AlphaFoldDB" id="A0A1T5CSK7"/>
<dbReference type="SUPFAM" id="SSF54171">
    <property type="entry name" value="DNA-binding domain"/>
    <property type="match status" value="1"/>
</dbReference>
<proteinExistence type="predicted"/>
<dbReference type="SMART" id="SM00380">
    <property type="entry name" value="AP2"/>
    <property type="match status" value="1"/>
</dbReference>
<dbReference type="SUPFAM" id="SSF54060">
    <property type="entry name" value="His-Me finger endonucleases"/>
    <property type="match status" value="1"/>
</dbReference>
<evidence type="ECO:0000256" key="1">
    <source>
        <dbReference type="ARBA" id="ARBA00023015"/>
    </source>
</evidence>
<dbReference type="Pfam" id="PF13392">
    <property type="entry name" value="HNH_3"/>
    <property type="match status" value="1"/>
</dbReference>
<keyword evidence="3" id="KW-0804">Transcription</keyword>
<dbReference type="InterPro" id="IPR044925">
    <property type="entry name" value="His-Me_finger_sf"/>
</dbReference>
<dbReference type="InterPro" id="IPR036955">
    <property type="entry name" value="AP2/ERF_dom_sf"/>
</dbReference>
<dbReference type="InterPro" id="IPR001471">
    <property type="entry name" value="AP2/ERF_dom"/>
</dbReference>
<dbReference type="GO" id="GO:0003677">
    <property type="term" value="F:DNA binding"/>
    <property type="evidence" value="ECO:0007669"/>
    <property type="project" value="UniProtKB-KW"/>
</dbReference>
<organism evidence="5 6">
    <name type="scientific">Sphingopyxis flava</name>
    <dbReference type="NCBI Taxonomy" id="1507287"/>
    <lineage>
        <taxon>Bacteria</taxon>
        <taxon>Pseudomonadati</taxon>
        <taxon>Pseudomonadota</taxon>
        <taxon>Alphaproteobacteria</taxon>
        <taxon>Sphingomonadales</taxon>
        <taxon>Sphingomonadaceae</taxon>
        <taxon>Sphingopyxis</taxon>
    </lineage>
</organism>
<evidence type="ECO:0000313" key="5">
    <source>
        <dbReference type="EMBL" id="SKB62462.1"/>
    </source>
</evidence>
<dbReference type="GO" id="GO:0003700">
    <property type="term" value="F:DNA-binding transcription factor activity"/>
    <property type="evidence" value="ECO:0007669"/>
    <property type="project" value="InterPro"/>
</dbReference>
<dbReference type="OrthoDB" id="4313779at2"/>
<sequence length="174" mass="19368">MSEIEKVAVSNNALSFEQADTLLRYDPETGLFHWKVSRGGTARAGALAGSDHGDGYWAIKVCGRMYKAHRLAHLLMTGKWPPSEIDHKNRNRSDNRWSNLRPCSRSDNMFNQGLSSLNTSGYRGVSLHHGTGKWRAQIKHRGRKIHLGVFETPESAAAVYAAAANDLFPTFSQD</sequence>
<keyword evidence="1" id="KW-0805">Transcription regulation</keyword>